<comment type="caution">
    <text evidence="1">The sequence shown here is derived from an EMBL/GenBank/DDBJ whole genome shotgun (WGS) entry which is preliminary data.</text>
</comment>
<proteinExistence type="predicted"/>
<accession>A0A3S5BWH9</accession>
<sequence length="132" mass="14818">MVTTFASNCIGSSRPWADDLGRPRIAPEACSNRTGGSATQVGQFWRRVWTQRVGEISDAVGVVGSLWAVEKISLPLRSAIYLLSTPPLGGLVPVAKLELDRWARRLCRQGECEREEMWQMRLRRHRRALGLS</sequence>
<dbReference type="EMBL" id="CAAALY010280602">
    <property type="protein sequence ID" value="VEL43343.1"/>
    <property type="molecule type" value="Genomic_DNA"/>
</dbReference>
<evidence type="ECO:0000313" key="1">
    <source>
        <dbReference type="EMBL" id="VEL43343.1"/>
    </source>
</evidence>
<organism evidence="1 2">
    <name type="scientific">Protopolystoma xenopodis</name>
    <dbReference type="NCBI Taxonomy" id="117903"/>
    <lineage>
        <taxon>Eukaryota</taxon>
        <taxon>Metazoa</taxon>
        <taxon>Spiralia</taxon>
        <taxon>Lophotrochozoa</taxon>
        <taxon>Platyhelminthes</taxon>
        <taxon>Monogenea</taxon>
        <taxon>Polyopisthocotylea</taxon>
        <taxon>Polystomatidea</taxon>
        <taxon>Polystomatidae</taxon>
        <taxon>Protopolystoma</taxon>
    </lineage>
</organism>
<keyword evidence="2" id="KW-1185">Reference proteome</keyword>
<gene>
    <name evidence="1" type="ORF">PXEA_LOCUS36783</name>
</gene>
<dbReference type="AlphaFoldDB" id="A0A3S5BWH9"/>
<name>A0A3S5BWH9_9PLAT</name>
<dbReference type="Proteomes" id="UP000784294">
    <property type="component" value="Unassembled WGS sequence"/>
</dbReference>
<evidence type="ECO:0000313" key="2">
    <source>
        <dbReference type="Proteomes" id="UP000784294"/>
    </source>
</evidence>
<reference evidence="1" key="1">
    <citation type="submission" date="2018-11" db="EMBL/GenBank/DDBJ databases">
        <authorList>
            <consortium name="Pathogen Informatics"/>
        </authorList>
    </citation>
    <scope>NUCLEOTIDE SEQUENCE</scope>
</reference>
<protein>
    <submittedName>
        <fullName evidence="1">Uncharacterized protein</fullName>
    </submittedName>
</protein>